<organism evidence="2 3">
    <name type="scientific">Paraburkholderia dipogonis</name>
    <dbReference type="NCBI Taxonomy" id="1211383"/>
    <lineage>
        <taxon>Bacteria</taxon>
        <taxon>Pseudomonadati</taxon>
        <taxon>Pseudomonadota</taxon>
        <taxon>Betaproteobacteria</taxon>
        <taxon>Burkholderiales</taxon>
        <taxon>Burkholderiaceae</taxon>
        <taxon>Paraburkholderia</taxon>
    </lineage>
</organism>
<name>A0A4Y8MGK9_9BURK</name>
<feature type="domain" description="Group II intron maturase-specific" evidence="1">
    <location>
        <begin position="14"/>
        <end position="86"/>
    </location>
</feature>
<accession>A0A4Y8MGK9</accession>
<comment type="caution">
    <text evidence="2">The sequence shown here is derived from an EMBL/GenBank/DDBJ whole genome shotgun (WGS) entry which is preliminary data.</text>
</comment>
<dbReference type="AlphaFoldDB" id="A0A4Y8MGK9"/>
<gene>
    <name evidence="2" type="ORF">E2553_43715</name>
</gene>
<dbReference type="InterPro" id="IPR013597">
    <property type="entry name" value="Mat_intron_G2"/>
</dbReference>
<proteinExistence type="predicted"/>
<evidence type="ECO:0000313" key="2">
    <source>
        <dbReference type="EMBL" id="TFE36616.1"/>
    </source>
</evidence>
<evidence type="ECO:0000313" key="3">
    <source>
        <dbReference type="Proteomes" id="UP000297385"/>
    </source>
</evidence>
<protein>
    <recommendedName>
        <fullName evidence="1">Group II intron maturase-specific domain-containing protein</fullName>
    </recommendedName>
</protein>
<dbReference type="Proteomes" id="UP000297385">
    <property type="component" value="Unassembled WGS sequence"/>
</dbReference>
<reference evidence="2 3" key="1">
    <citation type="submission" date="2019-03" db="EMBL/GenBank/DDBJ databases">
        <title>Complete Genome Sequence of Paraburkholderia dipogonis ICMP 19430T, a Nitrogen-fixing Symbiont of the South African Invasive Legume Dipogon lignosus in New Zealand.</title>
        <authorList>
            <person name="De Meyer S.E."/>
        </authorList>
    </citation>
    <scope>NUCLEOTIDE SEQUENCE [LARGE SCALE GENOMIC DNA]</scope>
    <source>
        <strain evidence="2 3">ICMP 19430</strain>
    </source>
</reference>
<dbReference type="Pfam" id="PF08388">
    <property type="entry name" value="GIIM"/>
    <property type="match status" value="1"/>
</dbReference>
<evidence type="ECO:0000259" key="1">
    <source>
        <dbReference type="Pfam" id="PF08388"/>
    </source>
</evidence>
<dbReference type="EMBL" id="SNVI01000008">
    <property type="protein sequence ID" value="TFE36616.1"/>
    <property type="molecule type" value="Genomic_DNA"/>
</dbReference>
<sequence>MQRQATHEVTKKNVQAFLTKVRTVIKDNASAKQVNLIGLLNRIIDGWSNYRRYVVSKEVYSAVDTAIWQALWKWCCRRHPCKGARWI</sequence>